<feature type="signal peptide" evidence="1">
    <location>
        <begin position="1"/>
        <end position="25"/>
    </location>
</feature>
<dbReference type="Pfam" id="PF11751">
    <property type="entry name" value="PorP_SprF"/>
    <property type="match status" value="1"/>
</dbReference>
<keyword evidence="1" id="KW-0732">Signal</keyword>
<protein>
    <submittedName>
        <fullName evidence="2">Type IX secretion system membrane protein PorP/SprF</fullName>
    </submittedName>
</protein>
<sequence length="310" mass="34474">MRNQMIKMYTGLMFIAMLVGSPAFAQQEPMFTQYMFNGMAINPGYAGSHETISITALARKQWTGLEGAPNTQTFTAHMPLKLNTAAGISFTRDEIGITTTNSISAAFAYKVPMGLGKLSFGLQAGMRFYRDNFSKLNPKDKTDDVYTNGDVSKTLPDFGAGVYYYSDRFFLGISVPHLINQTIETADDAVSVSDMERHYVVYSGYVFDLSPSVKLKPHALLKVVEGAPVQMDINASVYLKEILGIGLSYRSLDSFAALLELQATPAFRLGYSYDFATTTDLRTVQNGSHEIMLNYRFDLSKKIVLTPRYF</sequence>
<proteinExistence type="predicted"/>
<comment type="caution">
    <text evidence="2">The sequence shown here is derived from an EMBL/GenBank/DDBJ whole genome shotgun (WGS) entry which is preliminary data.</text>
</comment>
<dbReference type="InterPro" id="IPR019861">
    <property type="entry name" value="PorP/SprF_Bacteroidetes"/>
</dbReference>
<dbReference type="NCBIfam" id="TIGR03519">
    <property type="entry name" value="T9SS_PorP_fam"/>
    <property type="match status" value="1"/>
</dbReference>
<dbReference type="EMBL" id="JBDKWZ010000008">
    <property type="protein sequence ID" value="MEN7549385.1"/>
    <property type="molecule type" value="Genomic_DNA"/>
</dbReference>
<gene>
    <name evidence="2" type="ORF">AAG747_15785</name>
</gene>
<organism evidence="2 3">
    <name type="scientific">Rapidithrix thailandica</name>
    <dbReference type="NCBI Taxonomy" id="413964"/>
    <lineage>
        <taxon>Bacteria</taxon>
        <taxon>Pseudomonadati</taxon>
        <taxon>Bacteroidota</taxon>
        <taxon>Cytophagia</taxon>
        <taxon>Cytophagales</taxon>
        <taxon>Flammeovirgaceae</taxon>
        <taxon>Rapidithrix</taxon>
    </lineage>
</organism>
<name>A0AAW9S2F9_9BACT</name>
<dbReference type="RefSeq" id="WP_346822161.1">
    <property type="nucleotide sequence ID" value="NZ_JBDKWZ010000008.1"/>
</dbReference>
<reference evidence="2 3" key="1">
    <citation type="submission" date="2024-04" db="EMBL/GenBank/DDBJ databases">
        <title>Novel genus in family Flammeovirgaceae.</title>
        <authorList>
            <person name="Nguyen T.H."/>
            <person name="Vuong T.Q."/>
            <person name="Le H."/>
            <person name="Kim S.-G."/>
        </authorList>
    </citation>
    <scope>NUCLEOTIDE SEQUENCE [LARGE SCALE GENOMIC DNA]</scope>
    <source>
        <strain evidence="2 3">JCM 23209</strain>
    </source>
</reference>
<accession>A0AAW9S2F9</accession>
<dbReference type="AlphaFoldDB" id="A0AAW9S2F9"/>
<evidence type="ECO:0000313" key="2">
    <source>
        <dbReference type="EMBL" id="MEN7549385.1"/>
    </source>
</evidence>
<evidence type="ECO:0000313" key="3">
    <source>
        <dbReference type="Proteomes" id="UP001403385"/>
    </source>
</evidence>
<feature type="chain" id="PRO_5043477360" evidence="1">
    <location>
        <begin position="26"/>
        <end position="310"/>
    </location>
</feature>
<keyword evidence="3" id="KW-1185">Reference proteome</keyword>
<dbReference type="Proteomes" id="UP001403385">
    <property type="component" value="Unassembled WGS sequence"/>
</dbReference>
<evidence type="ECO:0000256" key="1">
    <source>
        <dbReference type="SAM" id="SignalP"/>
    </source>
</evidence>